<evidence type="ECO:0000313" key="4">
    <source>
        <dbReference type="Proteomes" id="UP000199073"/>
    </source>
</evidence>
<feature type="transmembrane region" description="Helical" evidence="1">
    <location>
        <begin position="37"/>
        <end position="56"/>
    </location>
</feature>
<dbReference type="SUPFAM" id="SSF103481">
    <property type="entry name" value="Multidrug resistance efflux transporter EmrE"/>
    <property type="match status" value="2"/>
</dbReference>
<feature type="domain" description="EamA" evidence="2">
    <location>
        <begin position="153"/>
        <end position="288"/>
    </location>
</feature>
<dbReference type="GO" id="GO:0016020">
    <property type="term" value="C:membrane"/>
    <property type="evidence" value="ECO:0007669"/>
    <property type="project" value="InterPro"/>
</dbReference>
<feature type="transmembrane region" description="Helical" evidence="1">
    <location>
        <begin position="248"/>
        <end position="265"/>
    </location>
</feature>
<feature type="transmembrane region" description="Helical" evidence="1">
    <location>
        <begin position="68"/>
        <end position="90"/>
    </location>
</feature>
<evidence type="ECO:0000313" key="3">
    <source>
        <dbReference type="EMBL" id="SDP82568.1"/>
    </source>
</evidence>
<feature type="transmembrane region" description="Helical" evidence="1">
    <location>
        <begin position="146"/>
        <end position="168"/>
    </location>
</feature>
<dbReference type="InterPro" id="IPR037185">
    <property type="entry name" value="EmrE-like"/>
</dbReference>
<keyword evidence="1" id="KW-0812">Transmembrane</keyword>
<dbReference type="OrthoDB" id="9149917at2"/>
<dbReference type="PANTHER" id="PTHR22911">
    <property type="entry name" value="ACYL-MALONYL CONDENSING ENZYME-RELATED"/>
    <property type="match status" value="1"/>
</dbReference>
<sequence length="308" mass="33260">MSHIQAVCLMTLATLLASSGGVVTRHLEADASFEVTFWRSAFSALALALILTIIRGPALWRCLFRSPAVLWLSGICWATSFTAFMVAMTLTSVANVLITMAIGPLITALFVRFFLHHNLPPATWLAIVAAGLGIAWMFMGKGEANLSVIGTLVAMGVPFATAVNFTVLQKVGMDRLKAITPGGKPVQDMLPAVLVGAVLSAVITSPLSWPFQASVHDLRLLGMLGVVQLALPCLLMVRLARELPAPEISLLSLLEVIFGVTWAWLWTNEPLSVHTLQGGTLVIAALVVNELARLMRQNRQMRKAKMQI</sequence>
<name>A0A1H0VWK3_9BACT</name>
<feature type="transmembrane region" description="Helical" evidence="1">
    <location>
        <begin position="271"/>
        <end position="292"/>
    </location>
</feature>
<dbReference type="EMBL" id="FNJI01000070">
    <property type="protein sequence ID" value="SDP82568.1"/>
    <property type="molecule type" value="Genomic_DNA"/>
</dbReference>
<feature type="transmembrane region" description="Helical" evidence="1">
    <location>
        <begin position="122"/>
        <end position="140"/>
    </location>
</feature>
<evidence type="ECO:0000256" key="1">
    <source>
        <dbReference type="SAM" id="Phobius"/>
    </source>
</evidence>
<dbReference type="PANTHER" id="PTHR22911:SF79">
    <property type="entry name" value="MOBA-LIKE NTP TRANSFERASE DOMAIN-CONTAINING PROTEIN"/>
    <property type="match status" value="1"/>
</dbReference>
<evidence type="ECO:0000259" key="2">
    <source>
        <dbReference type="Pfam" id="PF00892"/>
    </source>
</evidence>
<keyword evidence="1" id="KW-1133">Transmembrane helix</keyword>
<feature type="domain" description="EamA" evidence="2">
    <location>
        <begin position="6"/>
        <end position="138"/>
    </location>
</feature>
<keyword evidence="4" id="KW-1185">Reference proteome</keyword>
<proteinExistence type="predicted"/>
<dbReference type="RefSeq" id="WP_092226170.1">
    <property type="nucleotide sequence ID" value="NZ_FNJI01000070.1"/>
</dbReference>
<protein>
    <submittedName>
        <fullName evidence="3">EamA domain-containing membrane protein RarD</fullName>
    </submittedName>
</protein>
<feature type="transmembrane region" description="Helical" evidence="1">
    <location>
        <begin position="189"/>
        <end position="209"/>
    </location>
</feature>
<dbReference type="Proteomes" id="UP000199073">
    <property type="component" value="Unassembled WGS sequence"/>
</dbReference>
<accession>A0A1H0VWK3</accession>
<dbReference type="AlphaFoldDB" id="A0A1H0VWK3"/>
<organism evidence="3 4">
    <name type="scientific">Desulforhopalus singaporensis</name>
    <dbReference type="NCBI Taxonomy" id="91360"/>
    <lineage>
        <taxon>Bacteria</taxon>
        <taxon>Pseudomonadati</taxon>
        <taxon>Thermodesulfobacteriota</taxon>
        <taxon>Desulfobulbia</taxon>
        <taxon>Desulfobulbales</taxon>
        <taxon>Desulfocapsaceae</taxon>
        <taxon>Desulforhopalus</taxon>
    </lineage>
</organism>
<feature type="transmembrane region" description="Helical" evidence="1">
    <location>
        <begin position="96"/>
        <end position="115"/>
    </location>
</feature>
<gene>
    <name evidence="3" type="ORF">SAMN05660330_04270</name>
</gene>
<dbReference type="STRING" id="91360.SAMN05660330_04270"/>
<feature type="transmembrane region" description="Helical" evidence="1">
    <location>
        <begin position="221"/>
        <end position="241"/>
    </location>
</feature>
<keyword evidence="1" id="KW-0472">Membrane</keyword>
<dbReference type="Pfam" id="PF00892">
    <property type="entry name" value="EamA"/>
    <property type="match status" value="2"/>
</dbReference>
<dbReference type="InterPro" id="IPR000620">
    <property type="entry name" value="EamA_dom"/>
</dbReference>
<reference evidence="3 4" key="1">
    <citation type="submission" date="2016-10" db="EMBL/GenBank/DDBJ databases">
        <authorList>
            <person name="de Groot N.N."/>
        </authorList>
    </citation>
    <scope>NUCLEOTIDE SEQUENCE [LARGE SCALE GENOMIC DNA]</scope>
    <source>
        <strain evidence="3 4">DSM 12130</strain>
    </source>
</reference>